<feature type="region of interest" description="Disordered" evidence="1">
    <location>
        <begin position="1"/>
        <end position="77"/>
    </location>
</feature>
<dbReference type="OrthoDB" id="3830655at2"/>
<evidence type="ECO:0000313" key="2">
    <source>
        <dbReference type="EMBL" id="TDC17586.1"/>
    </source>
</evidence>
<organism evidence="2 3">
    <name type="scientific">Kribbella albertanoniae</name>
    <dbReference type="NCBI Taxonomy" id="1266829"/>
    <lineage>
        <taxon>Bacteria</taxon>
        <taxon>Bacillati</taxon>
        <taxon>Actinomycetota</taxon>
        <taxon>Actinomycetes</taxon>
        <taxon>Propionibacteriales</taxon>
        <taxon>Kribbellaceae</taxon>
        <taxon>Kribbella</taxon>
    </lineage>
</organism>
<dbReference type="EMBL" id="SMKA01000270">
    <property type="protein sequence ID" value="TDC17586.1"/>
    <property type="molecule type" value="Genomic_DNA"/>
</dbReference>
<sequence>MSFDRPGVDDKHEKVSETEVNQALENGEPTRGGFDFDEVEQAEQQRSSGPQPAEGRRGPKDQDVRVDDDGTAPEPPD</sequence>
<comment type="caution">
    <text evidence="2">The sequence shown here is derived from an EMBL/GenBank/DDBJ whole genome shotgun (WGS) entry which is preliminary data.</text>
</comment>
<protein>
    <submittedName>
        <fullName evidence="2">Uncharacterized protein</fullName>
    </submittedName>
</protein>
<dbReference type="RefSeq" id="WP_132414380.1">
    <property type="nucleotide sequence ID" value="NZ_SMKA01000270.1"/>
</dbReference>
<keyword evidence="3" id="KW-1185">Reference proteome</keyword>
<reference evidence="2 3" key="1">
    <citation type="submission" date="2019-03" db="EMBL/GenBank/DDBJ databases">
        <title>Draft genome sequences of novel Actinobacteria.</title>
        <authorList>
            <person name="Sahin N."/>
            <person name="Ay H."/>
            <person name="Saygin H."/>
        </authorList>
    </citation>
    <scope>NUCLEOTIDE SEQUENCE [LARGE SCALE GENOMIC DNA]</scope>
    <source>
        <strain evidence="2 3">JCM 30547</strain>
    </source>
</reference>
<feature type="compositionally biased region" description="Basic and acidic residues" evidence="1">
    <location>
        <begin position="1"/>
        <end position="17"/>
    </location>
</feature>
<name>A0A4V2XND2_9ACTN</name>
<evidence type="ECO:0000313" key="3">
    <source>
        <dbReference type="Proteomes" id="UP000295075"/>
    </source>
</evidence>
<proteinExistence type="predicted"/>
<feature type="compositionally biased region" description="Basic and acidic residues" evidence="1">
    <location>
        <begin position="54"/>
        <end position="68"/>
    </location>
</feature>
<dbReference type="Proteomes" id="UP000295075">
    <property type="component" value="Unassembled WGS sequence"/>
</dbReference>
<gene>
    <name evidence="2" type="ORF">E1261_36870</name>
</gene>
<accession>A0A4V2XND2</accession>
<evidence type="ECO:0000256" key="1">
    <source>
        <dbReference type="SAM" id="MobiDB-lite"/>
    </source>
</evidence>
<dbReference type="AlphaFoldDB" id="A0A4V2XND2"/>